<sequence length="38" mass="4514">MKPVNSYDVKYSYDIVLWTNNNYKLFVGEIWGIGIFII</sequence>
<dbReference type="Proteomes" id="UP001189143">
    <property type="component" value="Unassembled WGS sequence"/>
</dbReference>
<organism evidence="1 3">
    <name type="scientific">Clostridium neonatale</name>
    <dbReference type="NCBI Taxonomy" id="137838"/>
    <lineage>
        <taxon>Bacteria</taxon>
        <taxon>Bacillati</taxon>
        <taxon>Bacillota</taxon>
        <taxon>Clostridia</taxon>
        <taxon>Eubacteriales</taxon>
        <taxon>Clostridiaceae</taxon>
        <taxon>Clostridium</taxon>
    </lineage>
</organism>
<proteinExistence type="predicted"/>
<evidence type="ECO:0000313" key="1">
    <source>
        <dbReference type="EMBL" id="CAG9709741.1"/>
    </source>
</evidence>
<comment type="caution">
    <text evidence="1">The sequence shown here is derived from an EMBL/GenBank/DDBJ whole genome shotgun (WGS) entry which is preliminary data.</text>
</comment>
<reference evidence="2" key="2">
    <citation type="submission" date="2022-10" db="EMBL/GenBank/DDBJ databases">
        <authorList>
            <person name="Aires J."/>
            <person name="Mesa V."/>
        </authorList>
    </citation>
    <scope>NUCLEOTIDE SEQUENCE</scope>
    <source>
        <strain evidence="2">Clostridium neonatale JD116</strain>
    </source>
</reference>
<protein>
    <submittedName>
        <fullName evidence="1">Uncharacterized protein</fullName>
    </submittedName>
</protein>
<gene>
    <name evidence="2" type="ORF">CNEO2_390035</name>
    <name evidence="1" type="ORF">CNEO_44377</name>
</gene>
<dbReference type="EMBL" id="CAMTCP010000236">
    <property type="protein sequence ID" value="CAI3616819.1"/>
    <property type="molecule type" value="Genomic_DNA"/>
</dbReference>
<evidence type="ECO:0000313" key="2">
    <source>
        <dbReference type="EMBL" id="CAI3616819.1"/>
    </source>
</evidence>
<name>A0AA86JUT7_9CLOT</name>
<evidence type="ECO:0000313" key="3">
    <source>
        <dbReference type="Proteomes" id="UP000789738"/>
    </source>
</evidence>
<dbReference type="Proteomes" id="UP000789738">
    <property type="component" value="Unassembled WGS sequence"/>
</dbReference>
<accession>A0AA86JUT7</accession>
<dbReference type="AlphaFoldDB" id="A0AA86JUT7"/>
<reference evidence="1" key="1">
    <citation type="submission" date="2021-10" db="EMBL/GenBank/DDBJ databases">
        <authorList>
            <person name="Mesa V."/>
        </authorList>
    </citation>
    <scope>NUCLEOTIDE SEQUENCE</scope>
    <source>
        <strain evidence="1">CC3_PB</strain>
    </source>
</reference>
<dbReference type="EMBL" id="CAKJVE010000004">
    <property type="protein sequence ID" value="CAG9709741.1"/>
    <property type="molecule type" value="Genomic_DNA"/>
</dbReference>